<dbReference type="InterPro" id="IPR013087">
    <property type="entry name" value="Znf_C2H2_type"/>
</dbReference>
<proteinExistence type="predicted"/>
<dbReference type="Gene3D" id="3.30.160.60">
    <property type="entry name" value="Classic Zinc Finger"/>
    <property type="match status" value="1"/>
</dbReference>
<feature type="region of interest" description="Disordered" evidence="2">
    <location>
        <begin position="952"/>
        <end position="1007"/>
    </location>
</feature>
<evidence type="ECO:0000259" key="4">
    <source>
        <dbReference type="PROSITE" id="PS50878"/>
    </source>
</evidence>
<name>A0A4Y2W2V0_ARAVE</name>
<feature type="compositionally biased region" description="Polar residues" evidence="2">
    <location>
        <begin position="965"/>
        <end position="983"/>
    </location>
</feature>
<evidence type="ECO:0000256" key="1">
    <source>
        <dbReference type="PROSITE-ProRule" id="PRU00042"/>
    </source>
</evidence>
<accession>A0A4Y2W2V0</accession>
<dbReference type="PROSITE" id="PS50157">
    <property type="entry name" value="ZINC_FINGER_C2H2_2"/>
    <property type="match status" value="3"/>
</dbReference>
<keyword evidence="1" id="KW-0479">Metal-binding</keyword>
<feature type="domain" description="Reverse transcriptase" evidence="4">
    <location>
        <begin position="1183"/>
        <end position="1357"/>
    </location>
</feature>
<dbReference type="EMBL" id="BGPR01054094">
    <property type="protein sequence ID" value="GBO30888.1"/>
    <property type="molecule type" value="Genomic_DNA"/>
</dbReference>
<feature type="compositionally biased region" description="Low complexity" evidence="2">
    <location>
        <begin position="793"/>
        <end position="812"/>
    </location>
</feature>
<feature type="compositionally biased region" description="Polar residues" evidence="2">
    <location>
        <begin position="781"/>
        <end position="792"/>
    </location>
</feature>
<evidence type="ECO:0000256" key="2">
    <source>
        <dbReference type="SAM" id="MobiDB-lite"/>
    </source>
</evidence>
<dbReference type="PROSITE" id="PS00028">
    <property type="entry name" value="ZINC_FINGER_C2H2_1"/>
    <property type="match status" value="5"/>
</dbReference>
<keyword evidence="1" id="KW-0863">Zinc-finger</keyword>
<dbReference type="SMART" id="SM00355">
    <property type="entry name" value="ZnF_C2H2"/>
    <property type="match status" value="7"/>
</dbReference>
<dbReference type="InterPro" id="IPR000477">
    <property type="entry name" value="RT_dom"/>
</dbReference>
<dbReference type="GO" id="GO:0008270">
    <property type="term" value="F:zinc ion binding"/>
    <property type="evidence" value="ECO:0007669"/>
    <property type="project" value="UniProtKB-KW"/>
</dbReference>
<feature type="region of interest" description="Disordered" evidence="2">
    <location>
        <begin position="698"/>
        <end position="718"/>
    </location>
</feature>
<evidence type="ECO:0000259" key="3">
    <source>
        <dbReference type="PROSITE" id="PS50157"/>
    </source>
</evidence>
<gene>
    <name evidence="5" type="primary">PO22_1</name>
    <name evidence="5" type="ORF">AVEN_125776_1</name>
</gene>
<organism evidence="5 6">
    <name type="scientific">Araneus ventricosus</name>
    <name type="common">Orbweaver spider</name>
    <name type="synonym">Epeira ventricosa</name>
    <dbReference type="NCBI Taxonomy" id="182803"/>
    <lineage>
        <taxon>Eukaryota</taxon>
        <taxon>Metazoa</taxon>
        <taxon>Ecdysozoa</taxon>
        <taxon>Arthropoda</taxon>
        <taxon>Chelicerata</taxon>
        <taxon>Arachnida</taxon>
        <taxon>Araneae</taxon>
        <taxon>Araneomorphae</taxon>
        <taxon>Entelegynae</taxon>
        <taxon>Araneoidea</taxon>
        <taxon>Araneidae</taxon>
        <taxon>Araneus</taxon>
    </lineage>
</organism>
<feature type="compositionally biased region" description="Basic residues" evidence="2">
    <location>
        <begin position="954"/>
        <end position="963"/>
    </location>
</feature>
<feature type="domain" description="C2H2-type" evidence="3">
    <location>
        <begin position="430"/>
        <end position="453"/>
    </location>
</feature>
<keyword evidence="6" id="KW-1185">Reference proteome</keyword>
<dbReference type="OrthoDB" id="6435358at2759"/>
<feature type="compositionally biased region" description="Polar residues" evidence="2">
    <location>
        <begin position="1067"/>
        <end position="1081"/>
    </location>
</feature>
<feature type="domain" description="C2H2-type" evidence="3">
    <location>
        <begin position="671"/>
        <end position="698"/>
    </location>
</feature>
<dbReference type="PROSITE" id="PS50878">
    <property type="entry name" value="RT_POL"/>
    <property type="match status" value="1"/>
</dbReference>
<dbReference type="PANTHER" id="PTHR19446">
    <property type="entry name" value="REVERSE TRANSCRIPTASES"/>
    <property type="match status" value="1"/>
</dbReference>
<dbReference type="Pfam" id="PF00078">
    <property type="entry name" value="RVT_1"/>
    <property type="match status" value="1"/>
</dbReference>
<sequence length="1357" mass="149620">MSDTDTKSSSGPATGCVCADSAAPTTPACSPICRRTRSQVARRTAIPQQPPCSYTETCSDRNAMGPPPIPMDTALEYETGIGHKKDEEVDPMFDPISGICHAGSITELDIAPNMGHQDPSPASFASASSPTDSMPNFSIGDCPITVSDSLIILIMVNEIVDIICNDLLAEVSEENASRGCEHIIQTTLMHDEAPSVLSDPDAQQNISSDENSRSNLSFENLASQIAEDVLSNVFQEYICLNHNPMSALNEIVSTPEKFENNVNTKVPIIENIENCSSKNVYRNEINAYTDLVTDPSFIDLNEKIQIAEPDDIESITDESDIVENQTSQSFVIVIESDSDADDCNPADCLSNPCESSYPNFSLGVVIPGTPIKPDTLPQATLPQMDDHDFPQTDEIELFQIITENRSTITFETLLPQKRPCLPTFDIPALFTCEYCERTFQNETDAQAHIFDLHLNPCIPSYQEDQAVTLLRNYPDPGCTSCKIGFLILNTLNQHCMKTHNSKSDKFSCGFCYSDFSDITQFYTHRCCEDKDLPPRKPFHCHKCDEYFESLWQRESHICSGDFDDISDGDISENEPFPSQPILFPITTNSCPQRSFLYDNPECDGSLPDDALMIPFIGTSSSSSMMGIFHCNQCPQSFSFEESLAKHIVQQHIFSDILPYNRRKSTRKQPFSSCKACSTTFASGSSLLAHTCTHGAPHSPSCDTPALQPDGGSAPILNDTSINSIVRSSNPANNAPLQVGSQRSGATKKSWKCTFPDCHITKSKKALSLHRYREHKIPFPKKNSTASQAQNLVSSSPTTDNPPSSSQVGTPQIDTPPPQDQAIATCPTKTCRSGDTLHLLFPIDNPSFCTEPGCSFPSKGKTWSSVKCSLLRHLTTADHLPNHWCATCALKIKKTASHPCLKFGTMVHLSIDTPFMCPDCQEPFPTELGVRNHVAAHRKKNALDSSVQRVIPRMGTKKWKKRKTSPSDANSSEPPDEVITNNNAILAPPAGDNSALPNPSQEETTPRGPLSVFIDHLEDFLNQDPSQEFFDMFCDTMDMAVVDIQNLSFQPPPIATEHVSETPIGENLTGNQGPPQQTNKSQGGKKRKEININDAQSCQTLYEPYNLVEEHFRAAWSSNHPPLPHFPPNTEERPPLLERPFSISEITKKLASAENTSPGPDRLTYHHWRSLKQGAKFLTCAFNACLHFQKIPQSWKKTTTILIPKSKTNLDDVTNWRPIALSNTIYKIYTKVLAGRLQDWASRFSALSPCQKGFTPFDGVLEHNFVLQTRLESARARKQDLCVAWLDVTNAFGALPHQLIYKALTAAGTGEEFVNIIKDLYTGCTTKIFSANSATDPISISSGVNRDAPLVGSNLTSV</sequence>
<dbReference type="Proteomes" id="UP000499080">
    <property type="component" value="Unassembled WGS sequence"/>
</dbReference>
<protein>
    <submittedName>
        <fullName evidence="5">Retrovirus-related Pol polyprotein from type-1 retrotransposable element R2</fullName>
    </submittedName>
</protein>
<feature type="region of interest" description="Disordered" evidence="2">
    <location>
        <begin position="1062"/>
        <end position="1087"/>
    </location>
</feature>
<comment type="caution">
    <text evidence="5">The sequence shown here is derived from an EMBL/GenBank/DDBJ whole genome shotgun (WGS) entry which is preliminary data.</text>
</comment>
<reference evidence="5 6" key="1">
    <citation type="journal article" date="2019" name="Sci. Rep.">
        <title>Orb-weaving spider Araneus ventricosus genome elucidates the spidroin gene catalogue.</title>
        <authorList>
            <person name="Kono N."/>
            <person name="Nakamura H."/>
            <person name="Ohtoshi R."/>
            <person name="Moran D.A.P."/>
            <person name="Shinohara A."/>
            <person name="Yoshida Y."/>
            <person name="Fujiwara M."/>
            <person name="Mori M."/>
            <person name="Tomita M."/>
            <person name="Arakawa K."/>
        </authorList>
    </citation>
    <scope>NUCLEOTIDE SEQUENCE [LARGE SCALE GENOMIC DNA]</scope>
</reference>
<evidence type="ECO:0000313" key="5">
    <source>
        <dbReference type="EMBL" id="GBO30888.1"/>
    </source>
</evidence>
<evidence type="ECO:0000313" key="6">
    <source>
        <dbReference type="Proteomes" id="UP000499080"/>
    </source>
</evidence>
<feature type="region of interest" description="Disordered" evidence="2">
    <location>
        <begin position="40"/>
        <end position="67"/>
    </location>
</feature>
<feature type="domain" description="C2H2-type" evidence="3">
    <location>
        <begin position="628"/>
        <end position="651"/>
    </location>
</feature>
<feature type="region of interest" description="Disordered" evidence="2">
    <location>
        <begin position="777"/>
        <end position="820"/>
    </location>
</feature>
<keyword evidence="1" id="KW-0862">Zinc</keyword>